<evidence type="ECO:0000313" key="4">
    <source>
        <dbReference type="Proteomes" id="UP000002282"/>
    </source>
</evidence>
<reference evidence="3 4" key="2">
    <citation type="journal article" date="2007" name="PLoS Biol.">
        <title>Principles of genome evolution in the Drosophila melanogaster species group.</title>
        <authorList>
            <person name="Ranz J.M."/>
            <person name="Maurin D."/>
            <person name="Chan Y.S."/>
            <person name="von Grotthuss M."/>
            <person name="Hillier L.W."/>
            <person name="Roote J."/>
            <person name="Ashburner M."/>
            <person name="Bergman C.M."/>
        </authorList>
    </citation>
    <scope>NUCLEOTIDE SEQUENCE [LARGE SCALE GENOMIC DNA]</scope>
    <source>
        <strain evidence="4">Tai18E2 / Tucson 14021-0261.01</strain>
    </source>
</reference>
<dbReference type="EMBL" id="CM000160">
    <property type="protein sequence ID" value="EDW97603.2"/>
    <property type="molecule type" value="Genomic_DNA"/>
</dbReference>
<dbReference type="HOGENOM" id="CLU_1697354_0_0_1"/>
<feature type="signal peptide" evidence="1">
    <location>
        <begin position="1"/>
        <end position="19"/>
    </location>
</feature>
<reference evidence="3 4" key="1">
    <citation type="journal article" date="2007" name="Nature">
        <title>Evolution of genes and genomes on the Drosophila phylogeny.</title>
        <authorList>
            <consortium name="Drosophila 12 Genomes Consortium"/>
            <person name="Clark A.G."/>
            <person name="Eisen M.B."/>
            <person name="Smith D.R."/>
            <person name="Bergman C.M."/>
            <person name="Oliver B."/>
            <person name="Markow T.A."/>
            <person name="Kaufman T.C."/>
            <person name="Kellis M."/>
            <person name="Gelbart W."/>
            <person name="Iyer V.N."/>
            <person name="Pollard D.A."/>
            <person name="Sackton T.B."/>
            <person name="Larracuente A.M."/>
            <person name="Singh N.D."/>
            <person name="Abad J.P."/>
            <person name="Abt D.N."/>
            <person name="Adryan B."/>
            <person name="Aguade M."/>
            <person name="Akashi H."/>
            <person name="Anderson W.W."/>
            <person name="Aquadro C.F."/>
            <person name="Ardell D.H."/>
            <person name="Arguello R."/>
            <person name="Artieri C.G."/>
            <person name="Barbash D.A."/>
            <person name="Barker D."/>
            <person name="Barsanti P."/>
            <person name="Batterham P."/>
            <person name="Batzoglou S."/>
            <person name="Begun D."/>
            <person name="Bhutkar A."/>
            <person name="Blanco E."/>
            <person name="Bosak S.A."/>
            <person name="Bradley R.K."/>
            <person name="Brand A.D."/>
            <person name="Brent M.R."/>
            <person name="Brooks A.N."/>
            <person name="Brown R.H."/>
            <person name="Butlin R.K."/>
            <person name="Caggese C."/>
            <person name="Calvi B.R."/>
            <person name="Bernardo de Carvalho A."/>
            <person name="Caspi A."/>
            <person name="Castrezana S."/>
            <person name="Celniker S.E."/>
            <person name="Chang J.L."/>
            <person name="Chapple C."/>
            <person name="Chatterji S."/>
            <person name="Chinwalla A."/>
            <person name="Civetta A."/>
            <person name="Clifton S.W."/>
            <person name="Comeron J.M."/>
            <person name="Costello J.C."/>
            <person name="Coyne J.A."/>
            <person name="Daub J."/>
            <person name="David R.G."/>
            <person name="Delcher A.L."/>
            <person name="Delehaunty K."/>
            <person name="Do C.B."/>
            <person name="Ebling H."/>
            <person name="Edwards K."/>
            <person name="Eickbush T."/>
            <person name="Evans J.D."/>
            <person name="Filipski A."/>
            <person name="Findeiss S."/>
            <person name="Freyhult E."/>
            <person name="Fulton L."/>
            <person name="Fulton R."/>
            <person name="Garcia A.C."/>
            <person name="Gardiner A."/>
            <person name="Garfield D.A."/>
            <person name="Garvin B.E."/>
            <person name="Gibson G."/>
            <person name="Gilbert D."/>
            <person name="Gnerre S."/>
            <person name="Godfrey J."/>
            <person name="Good R."/>
            <person name="Gotea V."/>
            <person name="Gravely B."/>
            <person name="Greenberg A.J."/>
            <person name="Griffiths-Jones S."/>
            <person name="Gross S."/>
            <person name="Guigo R."/>
            <person name="Gustafson E.A."/>
            <person name="Haerty W."/>
            <person name="Hahn M.W."/>
            <person name="Halligan D.L."/>
            <person name="Halpern A.L."/>
            <person name="Halter G.M."/>
            <person name="Han M.V."/>
            <person name="Heger A."/>
            <person name="Hillier L."/>
            <person name="Hinrichs A.S."/>
            <person name="Holmes I."/>
            <person name="Hoskins R.A."/>
            <person name="Hubisz M.J."/>
            <person name="Hultmark D."/>
            <person name="Huntley M.A."/>
            <person name="Jaffe D.B."/>
            <person name="Jagadeeshan S."/>
            <person name="Jeck W.R."/>
            <person name="Johnson J."/>
            <person name="Jones C.D."/>
            <person name="Jordan W.C."/>
            <person name="Karpen G.H."/>
            <person name="Kataoka E."/>
            <person name="Keightley P.D."/>
            <person name="Kheradpour P."/>
            <person name="Kirkness E.F."/>
            <person name="Koerich L.B."/>
            <person name="Kristiansen K."/>
            <person name="Kudrna D."/>
            <person name="Kulathinal R.J."/>
            <person name="Kumar S."/>
            <person name="Kwok R."/>
            <person name="Lander E."/>
            <person name="Langley C.H."/>
            <person name="Lapoint R."/>
            <person name="Lazzaro B.P."/>
            <person name="Lee S.J."/>
            <person name="Levesque L."/>
            <person name="Li R."/>
            <person name="Lin C.F."/>
            <person name="Lin M.F."/>
            <person name="Lindblad-Toh K."/>
            <person name="Llopart A."/>
            <person name="Long M."/>
            <person name="Low L."/>
            <person name="Lozovsky E."/>
            <person name="Lu J."/>
            <person name="Luo M."/>
            <person name="Machado C.A."/>
            <person name="Makalowski W."/>
            <person name="Marzo M."/>
            <person name="Matsuda M."/>
            <person name="Matzkin L."/>
            <person name="McAllister B."/>
            <person name="McBride C.S."/>
            <person name="McKernan B."/>
            <person name="McKernan K."/>
            <person name="Mendez-Lago M."/>
            <person name="Minx P."/>
            <person name="Mollenhauer M.U."/>
            <person name="Montooth K."/>
            <person name="Mount S.M."/>
            <person name="Mu X."/>
            <person name="Myers E."/>
            <person name="Negre B."/>
            <person name="Newfeld S."/>
            <person name="Nielsen R."/>
            <person name="Noor M.A."/>
            <person name="O'Grady P."/>
            <person name="Pachter L."/>
            <person name="Papaceit M."/>
            <person name="Parisi M.J."/>
            <person name="Parisi M."/>
            <person name="Parts L."/>
            <person name="Pedersen J.S."/>
            <person name="Pesole G."/>
            <person name="Phillippy A.M."/>
            <person name="Ponting C.P."/>
            <person name="Pop M."/>
            <person name="Porcelli D."/>
            <person name="Powell J.R."/>
            <person name="Prohaska S."/>
            <person name="Pruitt K."/>
            <person name="Puig M."/>
            <person name="Quesneville H."/>
            <person name="Ram K.R."/>
            <person name="Rand D."/>
            <person name="Rasmussen M.D."/>
            <person name="Reed L.K."/>
            <person name="Reenan R."/>
            <person name="Reily A."/>
            <person name="Remington K.A."/>
            <person name="Rieger T.T."/>
            <person name="Ritchie M.G."/>
            <person name="Robin C."/>
            <person name="Rogers Y.H."/>
            <person name="Rohde C."/>
            <person name="Rozas J."/>
            <person name="Rubenfield M.J."/>
            <person name="Ruiz A."/>
            <person name="Russo S."/>
            <person name="Salzberg S.L."/>
            <person name="Sanchez-Gracia A."/>
            <person name="Saranga D.J."/>
            <person name="Sato H."/>
            <person name="Schaeffer S.W."/>
            <person name="Schatz M.C."/>
            <person name="Schlenke T."/>
            <person name="Schwartz R."/>
            <person name="Segarra C."/>
            <person name="Singh R.S."/>
            <person name="Sirot L."/>
            <person name="Sirota M."/>
            <person name="Sisneros N.B."/>
            <person name="Smith C.D."/>
            <person name="Smith T.F."/>
            <person name="Spieth J."/>
            <person name="Stage D.E."/>
            <person name="Stark A."/>
            <person name="Stephan W."/>
            <person name="Strausberg R.L."/>
            <person name="Strempel S."/>
            <person name="Sturgill D."/>
            <person name="Sutton G."/>
            <person name="Sutton G.G."/>
            <person name="Tao W."/>
            <person name="Teichmann S."/>
            <person name="Tobari Y.N."/>
            <person name="Tomimura Y."/>
            <person name="Tsolas J.M."/>
            <person name="Valente V.L."/>
            <person name="Venter E."/>
            <person name="Venter J.C."/>
            <person name="Vicario S."/>
            <person name="Vieira F.G."/>
            <person name="Vilella A.J."/>
            <person name="Villasante A."/>
            <person name="Walenz B."/>
            <person name="Wang J."/>
            <person name="Wasserman M."/>
            <person name="Watts T."/>
            <person name="Wilson D."/>
            <person name="Wilson R.K."/>
            <person name="Wing R.A."/>
            <person name="Wolfner M.F."/>
            <person name="Wong A."/>
            <person name="Wong G.K."/>
            <person name="Wu C.I."/>
            <person name="Wu G."/>
            <person name="Yamamoto D."/>
            <person name="Yang H.P."/>
            <person name="Yang S.P."/>
            <person name="Yorke J.A."/>
            <person name="Yoshida K."/>
            <person name="Zdobnov E."/>
            <person name="Zhang P."/>
            <person name="Zhang Y."/>
            <person name="Zimin A.V."/>
            <person name="Baldwin J."/>
            <person name="Abdouelleil A."/>
            <person name="Abdulkadir J."/>
            <person name="Abebe A."/>
            <person name="Abera B."/>
            <person name="Abreu J."/>
            <person name="Acer S.C."/>
            <person name="Aftuck L."/>
            <person name="Alexander A."/>
            <person name="An P."/>
            <person name="Anderson E."/>
            <person name="Anderson S."/>
            <person name="Arachi H."/>
            <person name="Azer M."/>
            <person name="Bachantsang P."/>
            <person name="Barry A."/>
            <person name="Bayul T."/>
            <person name="Berlin A."/>
            <person name="Bessette D."/>
            <person name="Bloom T."/>
            <person name="Blye J."/>
            <person name="Boguslavskiy L."/>
            <person name="Bonnet C."/>
            <person name="Boukhgalter B."/>
            <person name="Bourzgui I."/>
            <person name="Brown A."/>
            <person name="Cahill P."/>
            <person name="Channer S."/>
            <person name="Cheshatsang Y."/>
            <person name="Chuda L."/>
            <person name="Citroen M."/>
            <person name="Collymore A."/>
            <person name="Cooke P."/>
            <person name="Costello M."/>
            <person name="D'Aco K."/>
            <person name="Daza R."/>
            <person name="De Haan G."/>
            <person name="DeGray S."/>
            <person name="DeMaso C."/>
            <person name="Dhargay N."/>
            <person name="Dooley K."/>
            <person name="Dooley E."/>
            <person name="Doricent M."/>
            <person name="Dorje P."/>
            <person name="Dorjee K."/>
            <person name="Dupes A."/>
            <person name="Elong R."/>
            <person name="Falk J."/>
            <person name="Farina A."/>
            <person name="Faro S."/>
            <person name="Ferguson D."/>
            <person name="Fisher S."/>
            <person name="Foley C.D."/>
            <person name="Franke A."/>
            <person name="Friedrich D."/>
            <person name="Gadbois L."/>
            <person name="Gearin G."/>
            <person name="Gearin C.R."/>
            <person name="Giannoukos G."/>
            <person name="Goode T."/>
            <person name="Graham J."/>
            <person name="Grandbois E."/>
            <person name="Grewal S."/>
            <person name="Gyaltsen K."/>
            <person name="Hafez N."/>
            <person name="Hagos B."/>
            <person name="Hall J."/>
            <person name="Henson C."/>
            <person name="Hollinger A."/>
            <person name="Honan T."/>
            <person name="Huard M.D."/>
            <person name="Hughes L."/>
            <person name="Hurhula B."/>
            <person name="Husby M.E."/>
            <person name="Kamat A."/>
            <person name="Kanga B."/>
            <person name="Kashin S."/>
            <person name="Khazanovich D."/>
            <person name="Kisner P."/>
            <person name="Lance K."/>
            <person name="Lara M."/>
            <person name="Lee W."/>
            <person name="Lennon N."/>
            <person name="Letendre F."/>
            <person name="LeVine R."/>
            <person name="Lipovsky A."/>
            <person name="Liu X."/>
            <person name="Liu J."/>
            <person name="Liu S."/>
            <person name="Lokyitsang T."/>
            <person name="Lokyitsang Y."/>
            <person name="Lubonja R."/>
            <person name="Lui A."/>
            <person name="MacDonald P."/>
            <person name="Magnisalis V."/>
            <person name="Maru K."/>
            <person name="Matthews C."/>
            <person name="McCusker W."/>
            <person name="McDonough S."/>
            <person name="Mehta T."/>
            <person name="Meldrim J."/>
            <person name="Meneus L."/>
            <person name="Mihai O."/>
            <person name="Mihalev A."/>
            <person name="Mihova T."/>
            <person name="Mittelman R."/>
            <person name="Mlenga V."/>
            <person name="Montmayeur A."/>
            <person name="Mulrain L."/>
            <person name="Navidi A."/>
            <person name="Naylor J."/>
            <person name="Negash T."/>
            <person name="Nguyen T."/>
            <person name="Nguyen N."/>
            <person name="Nicol R."/>
            <person name="Norbu C."/>
            <person name="Norbu N."/>
            <person name="Novod N."/>
            <person name="O'Neill B."/>
            <person name="Osman S."/>
            <person name="Markiewicz E."/>
            <person name="Oyono O.L."/>
            <person name="Patti C."/>
            <person name="Phunkhang P."/>
            <person name="Pierre F."/>
            <person name="Priest M."/>
            <person name="Raghuraman S."/>
            <person name="Rege F."/>
            <person name="Reyes R."/>
            <person name="Rise C."/>
            <person name="Rogov P."/>
            <person name="Ross K."/>
            <person name="Ryan E."/>
            <person name="Settipalli S."/>
            <person name="Shea T."/>
            <person name="Sherpa N."/>
            <person name="Shi L."/>
            <person name="Shih D."/>
            <person name="Sparrow T."/>
            <person name="Spaulding J."/>
            <person name="Stalker J."/>
            <person name="Stange-Thomann N."/>
            <person name="Stavropoulos S."/>
            <person name="Stone C."/>
            <person name="Strader C."/>
            <person name="Tesfaye S."/>
            <person name="Thomson T."/>
            <person name="Thoulutsang Y."/>
            <person name="Thoulutsang D."/>
            <person name="Topham K."/>
            <person name="Topping I."/>
            <person name="Tsamla T."/>
            <person name="Vassiliev H."/>
            <person name="Vo A."/>
            <person name="Wangchuk T."/>
            <person name="Wangdi T."/>
            <person name="Weiand M."/>
            <person name="Wilkinson J."/>
            <person name="Wilson A."/>
            <person name="Yadav S."/>
            <person name="Young G."/>
            <person name="Yu Q."/>
            <person name="Zembek L."/>
            <person name="Zhong D."/>
            <person name="Zimmer A."/>
            <person name="Zwirko Z."/>
            <person name="Jaffe D.B."/>
            <person name="Alvarez P."/>
            <person name="Brockman W."/>
            <person name="Butler J."/>
            <person name="Chin C."/>
            <person name="Gnerre S."/>
            <person name="Grabherr M."/>
            <person name="Kleber M."/>
            <person name="Mauceli E."/>
            <person name="MacCallum I."/>
        </authorList>
    </citation>
    <scope>NUCLEOTIDE SEQUENCE [LARGE SCALE GENOMIC DNA]</scope>
    <source>
        <strain evidence="4">Tai18E2 / Tucson 14021-0261.01</strain>
    </source>
</reference>
<gene>
    <name evidence="3" type="primary">Dyak\GE10042</name>
    <name evidence="3" type="synonym">dyak_GLEANR_10003</name>
    <name evidence="3" type="synonym">GE10042</name>
    <name evidence="3" type="ORF">Dyak_GE10042</name>
</gene>
<dbReference type="AlphaFoldDB" id="B4PTA4"/>
<dbReference type="OrthoDB" id="7862376at2759"/>
<sequence>MMSITLFTLLVLCAGPTLGLLVPQHNCDGHFSYFYKQEEQTYIGIFTAPTFSIVSSNAVLNWRATFESEGKRDLFVGPMKTYPNENDAATNIGRGMPAETFVEFVNITTALPKLISFYINNMLVCSSAEYKYPKTRVTVRHHMTLTVKNKRPNPMFQNYGGY</sequence>
<name>B4PTA4_DROYA</name>
<keyword evidence="1" id="KW-0732">Signal</keyword>
<accession>B4PTA4</accession>
<keyword evidence="4" id="KW-1185">Reference proteome</keyword>
<feature type="chain" id="PRO_5006459170" description="Serine protease gd N-terminal domain-containing protein" evidence="1">
    <location>
        <begin position="20"/>
        <end position="162"/>
    </location>
</feature>
<dbReference type="Proteomes" id="UP000002282">
    <property type="component" value="Chromosome 3R"/>
</dbReference>
<evidence type="ECO:0000313" key="3">
    <source>
        <dbReference type="EMBL" id="EDW97603.2"/>
    </source>
</evidence>
<dbReference type="Pfam" id="PF16030">
    <property type="entry name" value="GD_N"/>
    <property type="match status" value="1"/>
</dbReference>
<feature type="domain" description="Serine protease gd N-terminal" evidence="2">
    <location>
        <begin position="25"/>
        <end position="135"/>
    </location>
</feature>
<evidence type="ECO:0000256" key="1">
    <source>
        <dbReference type="SAM" id="SignalP"/>
    </source>
</evidence>
<organism evidence="3 4">
    <name type="scientific">Drosophila yakuba</name>
    <name type="common">Fruit fly</name>
    <dbReference type="NCBI Taxonomy" id="7245"/>
    <lineage>
        <taxon>Eukaryota</taxon>
        <taxon>Metazoa</taxon>
        <taxon>Ecdysozoa</taxon>
        <taxon>Arthropoda</taxon>
        <taxon>Hexapoda</taxon>
        <taxon>Insecta</taxon>
        <taxon>Pterygota</taxon>
        <taxon>Neoptera</taxon>
        <taxon>Endopterygota</taxon>
        <taxon>Diptera</taxon>
        <taxon>Brachycera</taxon>
        <taxon>Muscomorpha</taxon>
        <taxon>Ephydroidea</taxon>
        <taxon>Drosophilidae</taxon>
        <taxon>Drosophila</taxon>
        <taxon>Sophophora</taxon>
    </lineage>
</organism>
<evidence type="ECO:0000259" key="2">
    <source>
        <dbReference type="Pfam" id="PF16030"/>
    </source>
</evidence>
<proteinExistence type="predicted"/>
<dbReference type="KEGG" id="dya:Dyak_GE10042"/>
<protein>
    <recommendedName>
        <fullName evidence="2">Serine protease gd N-terminal domain-containing protein</fullName>
    </recommendedName>
</protein>
<dbReference type="InterPro" id="IPR031986">
    <property type="entry name" value="GD_N"/>
</dbReference>
<dbReference type="eggNOG" id="KOG3627">
    <property type="taxonomic scope" value="Eukaryota"/>
</dbReference>